<organism evidence="15">
    <name type="scientific">uncultured Campylobacterales bacterium</name>
    <dbReference type="NCBI Taxonomy" id="352960"/>
    <lineage>
        <taxon>Bacteria</taxon>
        <taxon>Pseudomonadati</taxon>
        <taxon>Campylobacterota</taxon>
        <taxon>Epsilonproteobacteria</taxon>
        <taxon>Campylobacterales</taxon>
        <taxon>environmental samples</taxon>
    </lineage>
</organism>
<keyword evidence="7 14" id="KW-0378">Hydrolase</keyword>
<feature type="transmembrane region" description="Helical" evidence="14">
    <location>
        <begin position="175"/>
        <end position="193"/>
    </location>
</feature>
<name>A0A6S6SYS0_9BACT</name>
<keyword evidence="14" id="KW-0961">Cell wall biogenesis/degradation</keyword>
<dbReference type="HAMAP" id="MF_01006">
    <property type="entry name" value="Undec_diphosphatase"/>
    <property type="match status" value="1"/>
</dbReference>
<feature type="transmembrane region" description="Helical" evidence="14">
    <location>
        <begin position="100"/>
        <end position="119"/>
    </location>
</feature>
<dbReference type="GO" id="GO:0008360">
    <property type="term" value="P:regulation of cell shape"/>
    <property type="evidence" value="ECO:0007669"/>
    <property type="project" value="UniProtKB-KW"/>
</dbReference>
<dbReference type="Pfam" id="PF02673">
    <property type="entry name" value="BacA"/>
    <property type="match status" value="1"/>
</dbReference>
<proteinExistence type="inferred from homology"/>
<gene>
    <name evidence="14" type="primary">uppP</name>
    <name evidence="15" type="ORF">HELGO_WM15976</name>
</gene>
<keyword evidence="5 14" id="KW-1003">Cell membrane</keyword>
<keyword evidence="9 14" id="KW-0472">Membrane</keyword>
<evidence type="ECO:0000256" key="2">
    <source>
        <dbReference type="ARBA" id="ARBA00010621"/>
    </source>
</evidence>
<feature type="transmembrane region" description="Helical" evidence="14">
    <location>
        <begin position="232"/>
        <end position="252"/>
    </location>
</feature>
<evidence type="ECO:0000256" key="6">
    <source>
        <dbReference type="ARBA" id="ARBA00022692"/>
    </source>
</evidence>
<evidence type="ECO:0000256" key="13">
    <source>
        <dbReference type="ARBA" id="ARBA00047594"/>
    </source>
</evidence>
<dbReference type="GO" id="GO:0046677">
    <property type="term" value="P:response to antibiotic"/>
    <property type="evidence" value="ECO:0007669"/>
    <property type="project" value="UniProtKB-UniRule"/>
</dbReference>
<keyword evidence="14" id="KW-0133">Cell shape</keyword>
<dbReference type="PANTHER" id="PTHR30622">
    <property type="entry name" value="UNDECAPRENYL-DIPHOSPHATASE"/>
    <property type="match status" value="1"/>
</dbReference>
<keyword evidence="6 14" id="KW-0812">Transmembrane</keyword>
<reference evidence="15" key="1">
    <citation type="submission" date="2020-01" db="EMBL/GenBank/DDBJ databases">
        <authorList>
            <person name="Meier V. D."/>
            <person name="Meier V D."/>
        </authorList>
    </citation>
    <scope>NUCLEOTIDE SEQUENCE</scope>
    <source>
        <strain evidence="15">HLG_WM_MAG_12</strain>
    </source>
</reference>
<dbReference type="NCBIfam" id="TIGR00753">
    <property type="entry name" value="undec_PP_bacA"/>
    <property type="match status" value="1"/>
</dbReference>
<dbReference type="NCBIfam" id="NF001389">
    <property type="entry name" value="PRK00281.1-2"/>
    <property type="match status" value="1"/>
</dbReference>
<protein>
    <recommendedName>
        <fullName evidence="4 14">Undecaprenyl-diphosphatase</fullName>
        <ecNumber evidence="3 14">3.6.1.27</ecNumber>
    </recommendedName>
    <alternativeName>
        <fullName evidence="12 14">Bacitracin resistance protein</fullName>
    </alternativeName>
    <alternativeName>
        <fullName evidence="11 14">Undecaprenyl pyrophosphate phosphatase</fullName>
    </alternativeName>
</protein>
<evidence type="ECO:0000256" key="14">
    <source>
        <dbReference type="HAMAP-Rule" id="MF_01006"/>
    </source>
</evidence>
<dbReference type="EC" id="3.6.1.27" evidence="3 14"/>
<evidence type="ECO:0000256" key="11">
    <source>
        <dbReference type="ARBA" id="ARBA00032707"/>
    </source>
</evidence>
<dbReference type="PANTHER" id="PTHR30622:SF3">
    <property type="entry name" value="UNDECAPRENYL-DIPHOSPHATASE"/>
    <property type="match status" value="1"/>
</dbReference>
<feature type="transmembrane region" description="Helical" evidence="14">
    <location>
        <begin position="44"/>
        <end position="61"/>
    </location>
</feature>
<dbReference type="AlphaFoldDB" id="A0A6S6SYS0"/>
<feature type="transmembrane region" description="Helical" evidence="14">
    <location>
        <begin position="139"/>
        <end position="163"/>
    </location>
</feature>
<keyword evidence="8 14" id="KW-1133">Transmembrane helix</keyword>
<evidence type="ECO:0000256" key="12">
    <source>
        <dbReference type="ARBA" id="ARBA00032932"/>
    </source>
</evidence>
<evidence type="ECO:0000313" key="15">
    <source>
        <dbReference type="EMBL" id="CAA6808141.1"/>
    </source>
</evidence>
<dbReference type="EMBL" id="CACVAW010000030">
    <property type="protein sequence ID" value="CAA6808141.1"/>
    <property type="molecule type" value="Genomic_DNA"/>
</dbReference>
<dbReference type="GO" id="GO:0050380">
    <property type="term" value="F:undecaprenyl-diphosphatase activity"/>
    <property type="evidence" value="ECO:0007669"/>
    <property type="project" value="UniProtKB-UniRule"/>
</dbReference>
<evidence type="ECO:0000256" key="8">
    <source>
        <dbReference type="ARBA" id="ARBA00022989"/>
    </source>
</evidence>
<evidence type="ECO:0000256" key="5">
    <source>
        <dbReference type="ARBA" id="ARBA00022475"/>
    </source>
</evidence>
<dbReference type="GO" id="GO:0005886">
    <property type="term" value="C:plasma membrane"/>
    <property type="evidence" value="ECO:0007669"/>
    <property type="project" value="UniProtKB-SubCell"/>
</dbReference>
<evidence type="ECO:0000256" key="7">
    <source>
        <dbReference type="ARBA" id="ARBA00022801"/>
    </source>
</evidence>
<evidence type="ECO:0000256" key="1">
    <source>
        <dbReference type="ARBA" id="ARBA00004651"/>
    </source>
</evidence>
<evidence type="ECO:0000256" key="9">
    <source>
        <dbReference type="ARBA" id="ARBA00023136"/>
    </source>
</evidence>
<sequence length="253" mass="28307">MSIFEAIIFGIIEGITEFLPISSTGHLIIANKIMGITGELSDSFNIIIQLGAILAVIFIYFDKLKVGINLWFKIIISFLPIGIIGFIFSDEVKALFSVNVVAYAFIVGGIVFLIVEYFIKDKEPSVKRVEDISYKNALFIGLFQIFALIPGTSRSGATIIGALGLKISRKTAAEFSFLIAIPVMFATSGYDFLKHYDSFSIQDIYLLISGFLVSFVVAFLVIKLFIKFLENFTFVMFGWYRILFGITLLIFIQ</sequence>
<comment type="miscellaneous">
    <text evidence="14">Bacitracin is thought to be involved in the inhibition of peptidoglycan synthesis by sequestering undecaprenyl diphosphate, thereby reducing the pool of lipid carrier available.</text>
</comment>
<feature type="transmembrane region" description="Helical" evidence="14">
    <location>
        <begin position="205"/>
        <end position="226"/>
    </location>
</feature>
<comment type="subcellular location">
    <subcellularLocation>
        <location evidence="1 14">Cell membrane</location>
        <topology evidence="1 14">Multi-pass membrane protein</topology>
    </subcellularLocation>
</comment>
<evidence type="ECO:0000256" key="4">
    <source>
        <dbReference type="ARBA" id="ARBA00021581"/>
    </source>
</evidence>
<dbReference type="InterPro" id="IPR003824">
    <property type="entry name" value="UppP"/>
</dbReference>
<dbReference type="GO" id="GO:0071555">
    <property type="term" value="P:cell wall organization"/>
    <property type="evidence" value="ECO:0007669"/>
    <property type="project" value="UniProtKB-KW"/>
</dbReference>
<dbReference type="NCBIfam" id="NF001390">
    <property type="entry name" value="PRK00281.1-4"/>
    <property type="match status" value="1"/>
</dbReference>
<feature type="transmembrane region" description="Helical" evidence="14">
    <location>
        <begin position="68"/>
        <end position="88"/>
    </location>
</feature>
<evidence type="ECO:0000256" key="3">
    <source>
        <dbReference type="ARBA" id="ARBA00012374"/>
    </source>
</evidence>
<keyword evidence="14" id="KW-0573">Peptidoglycan synthesis</keyword>
<comment type="similarity">
    <text evidence="2 14">Belongs to the UppP family.</text>
</comment>
<evidence type="ECO:0000256" key="10">
    <source>
        <dbReference type="ARBA" id="ARBA00023251"/>
    </source>
</evidence>
<dbReference type="GO" id="GO:0009252">
    <property type="term" value="P:peptidoglycan biosynthetic process"/>
    <property type="evidence" value="ECO:0007669"/>
    <property type="project" value="UniProtKB-KW"/>
</dbReference>
<keyword evidence="10 14" id="KW-0046">Antibiotic resistance</keyword>
<accession>A0A6S6SYS0</accession>
<comment type="function">
    <text evidence="14">Catalyzes the dephosphorylation of undecaprenyl diphosphate (UPP). Confers resistance to bacitracin.</text>
</comment>
<comment type="catalytic activity">
    <reaction evidence="13 14">
        <text>di-trans,octa-cis-undecaprenyl diphosphate + H2O = di-trans,octa-cis-undecaprenyl phosphate + phosphate + H(+)</text>
        <dbReference type="Rhea" id="RHEA:28094"/>
        <dbReference type="ChEBI" id="CHEBI:15377"/>
        <dbReference type="ChEBI" id="CHEBI:15378"/>
        <dbReference type="ChEBI" id="CHEBI:43474"/>
        <dbReference type="ChEBI" id="CHEBI:58405"/>
        <dbReference type="ChEBI" id="CHEBI:60392"/>
        <dbReference type="EC" id="3.6.1.27"/>
    </reaction>
</comment>